<dbReference type="PROSITE" id="PS50943">
    <property type="entry name" value="HTH_CROC1"/>
    <property type="match status" value="1"/>
</dbReference>
<comment type="caution">
    <text evidence="2">The sequence shown here is derived from an EMBL/GenBank/DDBJ whole genome shotgun (WGS) entry which is preliminary data.</text>
</comment>
<gene>
    <name evidence="2" type="ORF">E2R66_19400</name>
</gene>
<dbReference type="InterPro" id="IPR001387">
    <property type="entry name" value="Cro/C1-type_HTH"/>
</dbReference>
<evidence type="ECO:0000313" key="3">
    <source>
        <dbReference type="Proteomes" id="UP000297540"/>
    </source>
</evidence>
<proteinExistence type="predicted"/>
<evidence type="ECO:0000259" key="1">
    <source>
        <dbReference type="PROSITE" id="PS50943"/>
    </source>
</evidence>
<keyword evidence="3" id="KW-1185">Reference proteome</keyword>
<sequence>MIKISYSVTLVRLRKSKNISQKAVAKALLVSRPTYLSWEYGSGDLPLSKLFLLSNYYELSVHVIIQMIFEESKINLRQEDLDFAILKNDLYRIKQVLEKYL</sequence>
<dbReference type="CDD" id="cd00093">
    <property type="entry name" value="HTH_XRE"/>
    <property type="match status" value="1"/>
</dbReference>
<name>A0A4Y8S8L1_9SPHI</name>
<dbReference type="GO" id="GO:0003677">
    <property type="term" value="F:DNA binding"/>
    <property type="evidence" value="ECO:0007669"/>
    <property type="project" value="InterPro"/>
</dbReference>
<dbReference type="Gene3D" id="1.10.260.40">
    <property type="entry name" value="lambda repressor-like DNA-binding domains"/>
    <property type="match status" value="1"/>
</dbReference>
<dbReference type="InterPro" id="IPR010982">
    <property type="entry name" value="Lambda_DNA-bd_dom_sf"/>
</dbReference>
<evidence type="ECO:0000313" key="2">
    <source>
        <dbReference type="EMBL" id="TFF35423.1"/>
    </source>
</evidence>
<accession>A0A4Y8S8L1</accession>
<organism evidence="2 3">
    <name type="scientific">Mucilaginibacter psychrotolerans</name>
    <dbReference type="NCBI Taxonomy" id="1524096"/>
    <lineage>
        <taxon>Bacteria</taxon>
        <taxon>Pseudomonadati</taxon>
        <taxon>Bacteroidota</taxon>
        <taxon>Sphingobacteriia</taxon>
        <taxon>Sphingobacteriales</taxon>
        <taxon>Sphingobacteriaceae</taxon>
        <taxon>Mucilaginibacter</taxon>
    </lineage>
</organism>
<dbReference type="OrthoDB" id="959032at2"/>
<reference evidence="2 3" key="1">
    <citation type="journal article" date="2017" name="Int. J. Syst. Evol. Microbiol.">
        <title>Mucilaginibacterpsychrotolerans sp. nov., isolated from peatlands.</title>
        <authorList>
            <person name="Deng Y."/>
            <person name="Shen L."/>
            <person name="Xu B."/>
            <person name="Liu Y."/>
            <person name="Gu Z."/>
            <person name="Liu H."/>
            <person name="Zhou Y."/>
        </authorList>
    </citation>
    <scope>NUCLEOTIDE SEQUENCE [LARGE SCALE GENOMIC DNA]</scope>
    <source>
        <strain evidence="2 3">NH7-4</strain>
    </source>
</reference>
<dbReference type="Proteomes" id="UP000297540">
    <property type="component" value="Unassembled WGS sequence"/>
</dbReference>
<dbReference type="AlphaFoldDB" id="A0A4Y8S8L1"/>
<dbReference type="SUPFAM" id="SSF47413">
    <property type="entry name" value="lambda repressor-like DNA-binding domains"/>
    <property type="match status" value="1"/>
</dbReference>
<dbReference type="SMART" id="SM00530">
    <property type="entry name" value="HTH_XRE"/>
    <property type="match status" value="1"/>
</dbReference>
<feature type="domain" description="HTH cro/C1-type" evidence="1">
    <location>
        <begin position="10"/>
        <end position="64"/>
    </location>
</feature>
<dbReference type="EMBL" id="SOZE01000022">
    <property type="protein sequence ID" value="TFF35423.1"/>
    <property type="molecule type" value="Genomic_DNA"/>
</dbReference>
<dbReference type="Pfam" id="PF01381">
    <property type="entry name" value="HTH_3"/>
    <property type="match status" value="1"/>
</dbReference>
<dbReference type="RefSeq" id="WP_133233658.1">
    <property type="nucleotide sequence ID" value="NZ_SOZE01000022.1"/>
</dbReference>
<protein>
    <submittedName>
        <fullName evidence="2">XRE family transcriptional regulator</fullName>
    </submittedName>
</protein>